<sequence>MKKYSLYAVLLLFITSCSSDFLDRNPLDQPSNETFWNTEKDALAAATGCYEGWFSMDEVVYFDCASDNAYNPFPWEGWQVQATGYATANDYGQNYMKYDKIVRCNNFLANIDRPEMSEEIRSRLTAEVRFLRAWHYFLKVTLYGDVPLVKEVLDVNNSYLPRTPKAEVVKFILDELNEIAPLLPETYASSDAGRVTKGAALTLKARMEIFEGDYAACAATCEQIMKLGYSLFPDYRGLFKIANMGNEEVILDVQYVENLAKNGILGVMPPASVGGWSSINPTQALADAYECIDGKTIEESPSYNPKDPYKDRDPRLAASLIYPGCLYEGSYFNPIDIKDPTGDYYAPYGRSKTGYHPRKYIDNLGDYADMWNTGMNAIVMRYAEVLLMYAESKIELNQIDASVYEALDAIRTRAGMPTVDKAIYNNQSKMRELVRRERRVELALEGLRWFDICRWKIGEQVMPGQVYGALLGTVDAETGALNLTDERIKVEIRLFDPAKHYLWPIPQSVIDASVANGEPTMVQNPGY</sequence>
<organism evidence="11 15">
    <name type="scientific">Parabacteroides merdae</name>
    <dbReference type="NCBI Taxonomy" id="46503"/>
    <lineage>
        <taxon>Bacteria</taxon>
        <taxon>Pseudomonadati</taxon>
        <taxon>Bacteroidota</taxon>
        <taxon>Bacteroidia</taxon>
        <taxon>Bacteroidales</taxon>
        <taxon>Tannerellaceae</taxon>
        <taxon>Parabacteroides</taxon>
    </lineage>
</organism>
<evidence type="ECO:0000256" key="4">
    <source>
        <dbReference type="ARBA" id="ARBA00023136"/>
    </source>
</evidence>
<evidence type="ECO:0000256" key="5">
    <source>
        <dbReference type="ARBA" id="ARBA00023237"/>
    </source>
</evidence>
<comment type="similarity">
    <text evidence="2">Belongs to the SusD family.</text>
</comment>
<evidence type="ECO:0000256" key="2">
    <source>
        <dbReference type="ARBA" id="ARBA00006275"/>
    </source>
</evidence>
<dbReference type="Proteomes" id="UP000285173">
    <property type="component" value="Unassembled WGS sequence"/>
</dbReference>
<dbReference type="Proteomes" id="UP000437446">
    <property type="component" value="Unassembled WGS sequence"/>
</dbReference>
<dbReference type="EMBL" id="QSEF01000014">
    <property type="protein sequence ID" value="RGZ47304.1"/>
    <property type="molecule type" value="Genomic_DNA"/>
</dbReference>
<reference evidence="9 16" key="2">
    <citation type="journal article" date="2019" name="Nat. Med.">
        <title>A library of human gut bacterial isolates paired with longitudinal multiomics data enables mechanistic microbiome research.</title>
        <authorList>
            <person name="Poyet M."/>
            <person name="Groussin M."/>
            <person name="Gibbons S.M."/>
            <person name="Avila-Pacheco J."/>
            <person name="Jiang X."/>
            <person name="Kearney S.M."/>
            <person name="Perrotta A.R."/>
            <person name="Berdy B."/>
            <person name="Zhao S."/>
            <person name="Lieberman T.D."/>
            <person name="Swanson P.K."/>
            <person name="Smith M."/>
            <person name="Roesemann S."/>
            <person name="Alexander J.E."/>
            <person name="Rich S.A."/>
            <person name="Livny J."/>
            <person name="Vlamakis H."/>
            <person name="Clish C."/>
            <person name="Bullock K."/>
            <person name="Deik A."/>
            <person name="Scott J."/>
            <person name="Pierce K.A."/>
            <person name="Xavier R.J."/>
            <person name="Alm E.J."/>
        </authorList>
    </citation>
    <scope>NUCLEOTIDE SEQUENCE [LARGE SCALE GENOMIC DNA]</scope>
    <source>
        <strain evidence="9 16">BIOML-A25</strain>
    </source>
</reference>
<dbReference type="AlphaFoldDB" id="A0A3R6G7P0"/>
<dbReference type="InterPro" id="IPR033985">
    <property type="entry name" value="SusD-like_N"/>
</dbReference>
<dbReference type="InterPro" id="IPR012944">
    <property type="entry name" value="SusD_RagB_dom"/>
</dbReference>
<keyword evidence="4" id="KW-0472">Membrane</keyword>
<evidence type="ECO:0000313" key="11">
    <source>
        <dbReference type="EMBL" id="RGZ47304.1"/>
    </source>
</evidence>
<feature type="chain" id="PRO_5043188037" evidence="6">
    <location>
        <begin position="20"/>
        <end position="527"/>
    </location>
</feature>
<evidence type="ECO:0000313" key="12">
    <source>
        <dbReference type="EMBL" id="RHH80221.1"/>
    </source>
</evidence>
<gene>
    <name evidence="12" type="ORF">DW191_03620</name>
    <name evidence="11" type="ORF">DW986_10805</name>
    <name evidence="10" type="ORF">DXB61_04505</name>
    <name evidence="9" type="ORF">GMD66_01755</name>
</gene>
<evidence type="ECO:0000313" key="9">
    <source>
        <dbReference type="EMBL" id="MTU27960.1"/>
    </source>
</evidence>
<proteinExistence type="inferred from homology"/>
<feature type="domain" description="SusD-like N-terminal" evidence="8">
    <location>
        <begin position="20"/>
        <end position="207"/>
    </location>
</feature>
<dbReference type="PROSITE" id="PS51257">
    <property type="entry name" value="PROKAR_LIPOPROTEIN"/>
    <property type="match status" value="1"/>
</dbReference>
<evidence type="ECO:0000313" key="16">
    <source>
        <dbReference type="Proteomes" id="UP000437446"/>
    </source>
</evidence>
<feature type="signal peptide" evidence="6">
    <location>
        <begin position="1"/>
        <end position="19"/>
    </location>
</feature>
<evidence type="ECO:0000313" key="10">
    <source>
        <dbReference type="EMBL" id="RGN53422.1"/>
    </source>
</evidence>
<reference evidence="13 14" key="1">
    <citation type="submission" date="2018-08" db="EMBL/GenBank/DDBJ databases">
        <title>A genome reference for cultivated species of the human gut microbiota.</title>
        <authorList>
            <person name="Zou Y."/>
            <person name="Xue W."/>
            <person name="Luo G."/>
        </authorList>
    </citation>
    <scope>NUCLEOTIDE SEQUENCE [LARGE SCALE GENOMIC DNA]</scope>
    <source>
        <strain evidence="12 14">AM16-50</strain>
        <strain evidence="11 15">AM50-15</strain>
        <strain evidence="10 13">OM05-11AA</strain>
    </source>
</reference>
<accession>A0A3R6G7P0</accession>
<evidence type="ECO:0000256" key="6">
    <source>
        <dbReference type="SAM" id="SignalP"/>
    </source>
</evidence>
<feature type="domain" description="RagB/SusD" evidence="7">
    <location>
        <begin position="267"/>
        <end position="527"/>
    </location>
</feature>
<dbReference type="Gene3D" id="1.25.40.390">
    <property type="match status" value="1"/>
</dbReference>
<dbReference type="EMBL" id="QSUP01000003">
    <property type="protein sequence ID" value="RGN53422.1"/>
    <property type="molecule type" value="Genomic_DNA"/>
</dbReference>
<evidence type="ECO:0000256" key="1">
    <source>
        <dbReference type="ARBA" id="ARBA00004442"/>
    </source>
</evidence>
<dbReference type="GO" id="GO:0009279">
    <property type="term" value="C:cell outer membrane"/>
    <property type="evidence" value="ECO:0007669"/>
    <property type="project" value="UniProtKB-SubCell"/>
</dbReference>
<evidence type="ECO:0000313" key="13">
    <source>
        <dbReference type="Proteomes" id="UP000261088"/>
    </source>
</evidence>
<dbReference type="RefSeq" id="WP_122121686.1">
    <property type="nucleotide sequence ID" value="NZ_DAWDXW010000001.1"/>
</dbReference>
<evidence type="ECO:0000259" key="8">
    <source>
        <dbReference type="Pfam" id="PF14322"/>
    </source>
</evidence>
<evidence type="ECO:0000313" key="14">
    <source>
        <dbReference type="Proteomes" id="UP000283732"/>
    </source>
</evidence>
<name>A0A3R6G7P0_9BACT</name>
<dbReference type="SUPFAM" id="SSF48452">
    <property type="entry name" value="TPR-like"/>
    <property type="match status" value="1"/>
</dbReference>
<dbReference type="Proteomes" id="UP000261088">
    <property type="component" value="Unassembled WGS sequence"/>
</dbReference>
<evidence type="ECO:0000259" key="7">
    <source>
        <dbReference type="Pfam" id="PF07980"/>
    </source>
</evidence>
<keyword evidence="3 6" id="KW-0732">Signal</keyword>
<dbReference type="InterPro" id="IPR011990">
    <property type="entry name" value="TPR-like_helical_dom_sf"/>
</dbReference>
<dbReference type="EMBL" id="QRKC01000001">
    <property type="protein sequence ID" value="RHH80221.1"/>
    <property type="molecule type" value="Genomic_DNA"/>
</dbReference>
<keyword evidence="5" id="KW-0998">Cell outer membrane</keyword>
<comment type="caution">
    <text evidence="11">The sequence shown here is derived from an EMBL/GenBank/DDBJ whole genome shotgun (WGS) entry which is preliminary data.</text>
</comment>
<dbReference type="Proteomes" id="UP000283732">
    <property type="component" value="Unassembled WGS sequence"/>
</dbReference>
<dbReference type="EMBL" id="WNCR01000001">
    <property type="protein sequence ID" value="MTU27960.1"/>
    <property type="molecule type" value="Genomic_DNA"/>
</dbReference>
<evidence type="ECO:0000256" key="3">
    <source>
        <dbReference type="ARBA" id="ARBA00022729"/>
    </source>
</evidence>
<dbReference type="Pfam" id="PF14322">
    <property type="entry name" value="SusD-like_3"/>
    <property type="match status" value="1"/>
</dbReference>
<evidence type="ECO:0000313" key="15">
    <source>
        <dbReference type="Proteomes" id="UP000285173"/>
    </source>
</evidence>
<protein>
    <submittedName>
        <fullName evidence="11">RagB/SusD family nutrient uptake outer membrane protein</fullName>
    </submittedName>
</protein>
<dbReference type="Pfam" id="PF07980">
    <property type="entry name" value="SusD_RagB"/>
    <property type="match status" value="1"/>
</dbReference>
<comment type="subcellular location">
    <subcellularLocation>
        <location evidence="1">Cell outer membrane</location>
    </subcellularLocation>
</comment>